<feature type="region of interest" description="Disordered" evidence="1">
    <location>
        <begin position="89"/>
        <end position="108"/>
    </location>
</feature>
<protein>
    <submittedName>
        <fullName evidence="2">Uncharacterized protein</fullName>
    </submittedName>
</protein>
<dbReference type="InterPro" id="IPR006873">
    <property type="entry name" value="DUF620"/>
</dbReference>
<sequence length="535" mass="58471">MRDFIGRAQKERDQNVRPHSWSPIRIYGRLQSSPSWSPFQLSLFHCSISQSQTQNNNKNLALIGVLWITMRKVCANLDREHGLDTVLEVPVPESQHEPSSGRAARRRRRTVKAWVRSHMDQRHRRDGAPPSRADVQLMLGVIGAPMVPQPVEARKAMAGKDIKDEPIEVSKAKYIVEQYVAAAGGEPALSAATSMYAIGKVRMKTNKGHKAKTGMGVVNGGSEVAGGFVVWQKKPEMWCVEMVVAGGTKMSAGSDGKVAWRQTPWQQAQASRGPPRPLRRCVQGLDPKSTANLFSTATWVGEKCVDGEDCFVLRIDADTSALRARSSADVEVVRHAMWGYFSQRTGLLARLEDSHLLRIRVHGEAAETAYWETSMESSIGDYRHVDGINVAHAGRTVVSLSRFGSGVAADEEGSDAEAHGKRTCTRMEETWSIEEVDFNIMGLSNECFLPPRDMVPACNSKPVEKEHDTKKDAAAVPVKIAVGGCDTTAVEVKSKNTDVGVRPVTARKALVPATTGLGWFGPAKVVAVETVDAAE</sequence>
<proteinExistence type="predicted"/>
<dbReference type="EMBL" id="JACEFO010002311">
    <property type="protein sequence ID" value="KAF8666256.1"/>
    <property type="molecule type" value="Genomic_DNA"/>
</dbReference>
<evidence type="ECO:0000313" key="2">
    <source>
        <dbReference type="EMBL" id="KAF8666256.1"/>
    </source>
</evidence>
<dbReference type="Proteomes" id="UP000636709">
    <property type="component" value="Unassembled WGS sequence"/>
</dbReference>
<gene>
    <name evidence="2" type="ORF">HU200_053678</name>
</gene>
<organism evidence="2 3">
    <name type="scientific">Digitaria exilis</name>
    <dbReference type="NCBI Taxonomy" id="1010633"/>
    <lineage>
        <taxon>Eukaryota</taxon>
        <taxon>Viridiplantae</taxon>
        <taxon>Streptophyta</taxon>
        <taxon>Embryophyta</taxon>
        <taxon>Tracheophyta</taxon>
        <taxon>Spermatophyta</taxon>
        <taxon>Magnoliopsida</taxon>
        <taxon>Liliopsida</taxon>
        <taxon>Poales</taxon>
        <taxon>Poaceae</taxon>
        <taxon>PACMAD clade</taxon>
        <taxon>Panicoideae</taxon>
        <taxon>Panicodae</taxon>
        <taxon>Paniceae</taxon>
        <taxon>Anthephorinae</taxon>
        <taxon>Digitaria</taxon>
    </lineage>
</organism>
<dbReference type="OrthoDB" id="1065010at2759"/>
<evidence type="ECO:0000256" key="1">
    <source>
        <dbReference type="SAM" id="MobiDB-lite"/>
    </source>
</evidence>
<evidence type="ECO:0000313" key="3">
    <source>
        <dbReference type="Proteomes" id="UP000636709"/>
    </source>
</evidence>
<dbReference type="Pfam" id="PF04788">
    <property type="entry name" value="DUF620"/>
    <property type="match status" value="1"/>
</dbReference>
<comment type="caution">
    <text evidence="2">The sequence shown here is derived from an EMBL/GenBank/DDBJ whole genome shotgun (WGS) entry which is preliminary data.</text>
</comment>
<reference evidence="2" key="1">
    <citation type="submission" date="2020-07" db="EMBL/GenBank/DDBJ databases">
        <title>Genome sequence and genetic diversity analysis of an under-domesticated orphan crop, white fonio (Digitaria exilis).</title>
        <authorList>
            <person name="Bennetzen J.L."/>
            <person name="Chen S."/>
            <person name="Ma X."/>
            <person name="Wang X."/>
            <person name="Yssel A.E.J."/>
            <person name="Chaluvadi S.R."/>
            <person name="Johnson M."/>
            <person name="Gangashetty P."/>
            <person name="Hamidou F."/>
            <person name="Sanogo M.D."/>
            <person name="Zwaenepoel A."/>
            <person name="Wallace J."/>
            <person name="Van De Peer Y."/>
            <person name="Van Deynze A."/>
        </authorList>
    </citation>
    <scope>NUCLEOTIDE SEQUENCE</scope>
    <source>
        <tissue evidence="2">Leaves</tissue>
    </source>
</reference>
<accession>A0A835ALW0</accession>
<dbReference type="AlphaFoldDB" id="A0A835ALW0"/>
<dbReference type="PANTHER" id="PTHR31300">
    <property type="entry name" value="LIPASE"/>
    <property type="match status" value="1"/>
</dbReference>
<keyword evidence="3" id="KW-1185">Reference proteome</keyword>
<name>A0A835ALW0_9POAL</name>
<dbReference type="PANTHER" id="PTHR31300:SF6">
    <property type="entry name" value="OS05G0252100 PROTEIN"/>
    <property type="match status" value="1"/>
</dbReference>